<dbReference type="Proteomes" id="UP001364224">
    <property type="component" value="Unassembled WGS sequence"/>
</dbReference>
<evidence type="ECO:0000256" key="1">
    <source>
        <dbReference type="ARBA" id="ARBA00003502"/>
    </source>
</evidence>
<proteinExistence type="inferred from homology"/>
<organism evidence="7 8">
    <name type="scientific">Bradyrhizobium algeriense</name>
    <dbReference type="NCBI Taxonomy" id="634784"/>
    <lineage>
        <taxon>Bacteria</taxon>
        <taxon>Pseudomonadati</taxon>
        <taxon>Pseudomonadota</taxon>
        <taxon>Alphaproteobacteria</taxon>
        <taxon>Hyphomicrobiales</taxon>
        <taxon>Nitrobacteraceae</taxon>
        <taxon>Bradyrhizobium</taxon>
    </lineage>
</organism>
<dbReference type="InterPro" id="IPR005119">
    <property type="entry name" value="LysR_subst-bd"/>
</dbReference>
<keyword evidence="3" id="KW-0805">Transcription regulation</keyword>
<evidence type="ECO:0000256" key="5">
    <source>
        <dbReference type="ARBA" id="ARBA00023163"/>
    </source>
</evidence>
<dbReference type="CDD" id="cd08422">
    <property type="entry name" value="PBP2_CrgA_like"/>
    <property type="match status" value="1"/>
</dbReference>
<dbReference type="InterPro" id="IPR000847">
    <property type="entry name" value="LysR_HTH_N"/>
</dbReference>
<dbReference type="RefSeq" id="WP_334486822.1">
    <property type="nucleotide sequence ID" value="NZ_JAZHRV010000001.1"/>
</dbReference>
<keyword evidence="8" id="KW-1185">Reference proteome</keyword>
<dbReference type="SUPFAM" id="SSF46785">
    <property type="entry name" value="Winged helix' DNA-binding domain"/>
    <property type="match status" value="1"/>
</dbReference>
<feature type="domain" description="HTH lysR-type" evidence="6">
    <location>
        <begin position="1"/>
        <end position="59"/>
    </location>
</feature>
<evidence type="ECO:0000313" key="7">
    <source>
        <dbReference type="EMBL" id="MEH2559095.1"/>
    </source>
</evidence>
<accession>A0ABU8BKK0</accession>
<name>A0ABU8BKK0_9BRAD</name>
<comment type="caution">
    <text evidence="7">The sequence shown here is derived from an EMBL/GenBank/DDBJ whole genome shotgun (WGS) entry which is preliminary data.</text>
</comment>
<protein>
    <submittedName>
        <fullName evidence="7">DNA-binding transcriptional LysR family regulator</fullName>
    </submittedName>
</protein>
<dbReference type="InterPro" id="IPR036388">
    <property type="entry name" value="WH-like_DNA-bd_sf"/>
</dbReference>
<evidence type="ECO:0000256" key="2">
    <source>
        <dbReference type="ARBA" id="ARBA00009437"/>
    </source>
</evidence>
<dbReference type="Gene3D" id="1.10.10.10">
    <property type="entry name" value="Winged helix-like DNA-binding domain superfamily/Winged helix DNA-binding domain"/>
    <property type="match status" value="1"/>
</dbReference>
<dbReference type="Gene3D" id="3.40.190.290">
    <property type="match status" value="1"/>
</dbReference>
<comment type="similarity">
    <text evidence="2">Belongs to the LysR transcriptional regulatory family.</text>
</comment>
<evidence type="ECO:0000313" key="8">
    <source>
        <dbReference type="Proteomes" id="UP001364224"/>
    </source>
</evidence>
<dbReference type="PROSITE" id="PS50931">
    <property type="entry name" value="HTH_LYSR"/>
    <property type="match status" value="1"/>
</dbReference>
<dbReference type="PANTHER" id="PTHR30537">
    <property type="entry name" value="HTH-TYPE TRANSCRIPTIONAL REGULATOR"/>
    <property type="match status" value="1"/>
</dbReference>
<dbReference type="PANTHER" id="PTHR30537:SF35">
    <property type="entry name" value="TRANSCRIPTIONAL REGULATORY PROTEIN"/>
    <property type="match status" value="1"/>
</dbReference>
<sequence>MDTVLNIKAFLLVAQTGSLTAAARQLGVVPSVISKRIDRLEDQMHVRLLQRSTRRVSLTPEGEIRLARLRAAVGQLDDIFLESGLSSQEIEGHLRIKSPTTIAIVSLSDVLTSFQLANPKISVELVMLDRSVNPVEEGFDIAIGALPTSYPGVIDDPLCAYPRVLCAAPSYLARCGEPNHPRDLVQHDCLTFATTGLSWGFESRRGQINVEIKARLSANDSQLLLRAALAGMGIARLARHIAQPALSSGQLVPVLADYPVPEFWVKALVPRNRLDRPAVRSFVDALKAHFGQSLGRPHD</sequence>
<reference evidence="7 8" key="1">
    <citation type="submission" date="2024-02" db="EMBL/GenBank/DDBJ databases">
        <title>Adaptive strategies in a cosmopolitan and abundant soil bacterium.</title>
        <authorList>
            <person name="Carini P."/>
        </authorList>
    </citation>
    <scope>NUCLEOTIDE SEQUENCE [LARGE SCALE GENOMIC DNA]</scope>
    <source>
        <strain evidence="7 8">AZCC 1608</strain>
    </source>
</reference>
<comment type="function">
    <text evidence="1">NodD regulates the expression of the nodABCFE genes which encode other nodulation proteins. NodD is also a negative regulator of its own expression. Binds flavonoids as inducers.</text>
</comment>
<dbReference type="SUPFAM" id="SSF53850">
    <property type="entry name" value="Periplasmic binding protein-like II"/>
    <property type="match status" value="1"/>
</dbReference>
<dbReference type="Pfam" id="PF03466">
    <property type="entry name" value="LysR_substrate"/>
    <property type="match status" value="1"/>
</dbReference>
<dbReference type="InterPro" id="IPR058163">
    <property type="entry name" value="LysR-type_TF_proteobact-type"/>
</dbReference>
<dbReference type="GO" id="GO:0003677">
    <property type="term" value="F:DNA binding"/>
    <property type="evidence" value="ECO:0007669"/>
    <property type="project" value="UniProtKB-KW"/>
</dbReference>
<evidence type="ECO:0000256" key="4">
    <source>
        <dbReference type="ARBA" id="ARBA00023125"/>
    </source>
</evidence>
<evidence type="ECO:0000256" key="3">
    <source>
        <dbReference type="ARBA" id="ARBA00023015"/>
    </source>
</evidence>
<keyword evidence="5" id="KW-0804">Transcription</keyword>
<dbReference type="Pfam" id="PF00126">
    <property type="entry name" value="HTH_1"/>
    <property type="match status" value="1"/>
</dbReference>
<keyword evidence="4 7" id="KW-0238">DNA-binding</keyword>
<evidence type="ECO:0000259" key="6">
    <source>
        <dbReference type="PROSITE" id="PS50931"/>
    </source>
</evidence>
<dbReference type="InterPro" id="IPR036390">
    <property type="entry name" value="WH_DNA-bd_sf"/>
</dbReference>
<dbReference type="EMBL" id="JAZHRV010000001">
    <property type="protein sequence ID" value="MEH2559095.1"/>
    <property type="molecule type" value="Genomic_DNA"/>
</dbReference>
<gene>
    <name evidence="7" type="ORF">V1286_006624</name>
</gene>